<feature type="compositionally biased region" description="Basic residues" evidence="1">
    <location>
        <begin position="117"/>
        <end position="127"/>
    </location>
</feature>
<dbReference type="InterPro" id="IPR006224">
    <property type="entry name" value="PsdUridine_synth_RluA-like_CS"/>
</dbReference>
<proteinExistence type="predicted"/>
<evidence type="ECO:0000256" key="1">
    <source>
        <dbReference type="SAM" id="MobiDB-lite"/>
    </source>
</evidence>
<accession>A0A5A8CLS9</accession>
<feature type="domain" description="Pseudouridine synthase RsuA/RluA-like" evidence="2">
    <location>
        <begin position="302"/>
        <end position="353"/>
    </location>
</feature>
<dbReference type="EMBL" id="VLTN01000013">
    <property type="protein sequence ID" value="KAA0154046.1"/>
    <property type="molecule type" value="Genomic_DNA"/>
</dbReference>
<dbReference type="InterPro" id="IPR020103">
    <property type="entry name" value="PsdUridine_synth_cat_dom_sf"/>
</dbReference>
<dbReference type="Gene3D" id="3.30.2350.10">
    <property type="entry name" value="Pseudouridine synthase"/>
    <property type="match status" value="1"/>
</dbReference>
<evidence type="ECO:0000313" key="3">
    <source>
        <dbReference type="EMBL" id="KAA0154046.1"/>
    </source>
</evidence>
<dbReference type="SUPFAM" id="SSF55120">
    <property type="entry name" value="Pseudouridine synthase"/>
    <property type="match status" value="1"/>
</dbReference>
<dbReference type="PANTHER" id="PTHR21600:SF40">
    <property type="entry name" value="PSEUDOURIDYLATE SYNTHASE RPUSD2"/>
    <property type="match status" value="1"/>
</dbReference>
<dbReference type="GO" id="GO:0000455">
    <property type="term" value="P:enzyme-directed rRNA pseudouridine synthesis"/>
    <property type="evidence" value="ECO:0007669"/>
    <property type="project" value="TreeGrafter"/>
</dbReference>
<reference evidence="3 4" key="1">
    <citation type="submission" date="2019-07" db="EMBL/GenBank/DDBJ databases">
        <title>Genomes of Cafeteria roenbergensis.</title>
        <authorList>
            <person name="Fischer M.G."/>
            <person name="Hackl T."/>
            <person name="Roman M."/>
        </authorList>
    </citation>
    <scope>NUCLEOTIDE SEQUENCE [LARGE SCALE GENOMIC DNA]</scope>
    <source>
        <strain evidence="3 4">BVI</strain>
    </source>
</reference>
<dbReference type="InterPro" id="IPR050188">
    <property type="entry name" value="RluA_PseudoU_synthase"/>
</dbReference>
<evidence type="ECO:0000313" key="4">
    <source>
        <dbReference type="Proteomes" id="UP000323011"/>
    </source>
</evidence>
<dbReference type="PROSITE" id="PS01129">
    <property type="entry name" value="PSI_RLU"/>
    <property type="match status" value="1"/>
</dbReference>
<feature type="region of interest" description="Disordered" evidence="1">
    <location>
        <begin position="230"/>
        <end position="262"/>
    </location>
</feature>
<dbReference type="PANTHER" id="PTHR21600">
    <property type="entry name" value="MITOCHONDRIAL RNA PSEUDOURIDINE SYNTHASE"/>
    <property type="match status" value="1"/>
</dbReference>
<keyword evidence="4" id="KW-1185">Reference proteome</keyword>
<dbReference type="Pfam" id="PF00849">
    <property type="entry name" value="PseudoU_synth_2"/>
    <property type="match status" value="1"/>
</dbReference>
<comment type="caution">
    <text evidence="3">The sequence shown here is derived from an EMBL/GenBank/DDBJ whole genome shotgun (WGS) entry which is preliminary data.</text>
</comment>
<dbReference type="AlphaFoldDB" id="A0A5A8CLS9"/>
<dbReference type="GO" id="GO:0003723">
    <property type="term" value="F:RNA binding"/>
    <property type="evidence" value="ECO:0007669"/>
    <property type="project" value="InterPro"/>
</dbReference>
<feature type="compositionally biased region" description="Basic and acidic residues" evidence="1">
    <location>
        <begin position="151"/>
        <end position="160"/>
    </location>
</feature>
<organism evidence="3 4">
    <name type="scientific">Cafeteria roenbergensis</name>
    <name type="common">Marine flagellate</name>
    <dbReference type="NCBI Taxonomy" id="33653"/>
    <lineage>
        <taxon>Eukaryota</taxon>
        <taxon>Sar</taxon>
        <taxon>Stramenopiles</taxon>
        <taxon>Bigyra</taxon>
        <taxon>Opalozoa</taxon>
        <taxon>Bicosoecida</taxon>
        <taxon>Cafeteriaceae</taxon>
        <taxon>Cafeteria</taxon>
    </lineage>
</organism>
<dbReference type="GO" id="GO:0009982">
    <property type="term" value="F:pseudouridine synthase activity"/>
    <property type="evidence" value="ECO:0007669"/>
    <property type="project" value="InterPro"/>
</dbReference>
<evidence type="ECO:0000259" key="2">
    <source>
        <dbReference type="Pfam" id="PF00849"/>
    </source>
</evidence>
<protein>
    <recommendedName>
        <fullName evidence="2">Pseudouridine synthase RsuA/RluA-like domain-containing protein</fullName>
    </recommendedName>
</protein>
<dbReference type="InterPro" id="IPR006145">
    <property type="entry name" value="PsdUridine_synth_RsuA/RluA"/>
</dbReference>
<gene>
    <name evidence="3" type="ORF">FNF29_02669</name>
</gene>
<sequence length="403" mass="42602">MSDGPSPEPWYIVKDGERRVEPYEHVYNIHVKGRWLGRRLMDVARAEFFYPEAYFEAAFREGNFLLDGRAADGSEVLQNGQLVEHRTGRVEPPVTAVAPTILERLQARVPLPAQSKGKGRRQRKRQRREAAHVSGSPTAKRSAEGDDDADAGPRPRHEAELPDQAPGAKRKDAPSTPTGPADGLGAAGEGGWLEVGVVAVSKPATVPVHPTGRYYHNTLCHLVRRLCGEGSASGDSAASSGSSATGHARGGRPRAVQQRSLTGEELSGIAGALTAAQAAESGAEVSAANTTATGSPVPSPEACLHLLHRIDRLTSGLVLMASDPDSASHLSAALRARHVAKTYLVRVQGDMRATCRRLAEDVAAGWAGWEEAAARDGDADREGLLSVARVAAALSTLTLDIGA</sequence>
<name>A0A5A8CLS9_CAFRO</name>
<dbReference type="Proteomes" id="UP000323011">
    <property type="component" value="Unassembled WGS sequence"/>
</dbReference>
<feature type="region of interest" description="Disordered" evidence="1">
    <location>
        <begin position="108"/>
        <end position="187"/>
    </location>
</feature>
<feature type="compositionally biased region" description="Low complexity" evidence="1">
    <location>
        <begin position="230"/>
        <end position="247"/>
    </location>
</feature>